<dbReference type="Pfam" id="PF13289">
    <property type="entry name" value="SIR2_2"/>
    <property type="match status" value="1"/>
</dbReference>
<name>A0A1I1IC69_9ACTN</name>
<dbReference type="Proteomes" id="UP000198832">
    <property type="component" value="Unassembled WGS sequence"/>
</dbReference>
<accession>A0A1I1IC69</accession>
<dbReference type="STRING" id="574651.SAMN04487968_105238"/>
<dbReference type="Gene3D" id="3.40.50.1220">
    <property type="entry name" value="TPP-binding domain"/>
    <property type="match status" value="1"/>
</dbReference>
<dbReference type="SUPFAM" id="SSF52467">
    <property type="entry name" value="DHS-like NAD/FAD-binding domain"/>
    <property type="match status" value="1"/>
</dbReference>
<evidence type="ECO:0000313" key="1">
    <source>
        <dbReference type="EMBL" id="SFC33989.1"/>
    </source>
</evidence>
<proteinExistence type="predicted"/>
<dbReference type="OrthoDB" id="5241047at2"/>
<sequence>MSGHLFVVHGRLEALVHDAAVVPTDDDFAFEDTWSPVLGDADPAALRPEGWPGAGHGRCADGRPLWFVSVGPGLAAEELVARATAIAREVADAGVEPALNRVMPLLAVPVIGIEGGGHSDDRGEVVRLLLQALLDVVADCPLDVALVTPERSVHGAAQHVRGEVRPDRFADEQLDEAARLGTLARKGRLALFFGAGLSVPAGLPGWRAMLDRLAQEAGTDPERLGRLSRLDQAQLLQRRLPQLGEAVVRSLGEHDRPSLGHALLADLGCREAATTNYDQLYERAVEATGRPRPAVLPWEAVGDSWLLKLHGDVSRPESVTLTRRDFVRFDADVRPAGALLQALLLTRHLMLVGASLDDDNVVRLLREVEVFREDCGLSGPIATVLDVDADEARRELWGDQLRWLTLPGEDLPSRARALEILLDAVGWHAVDTGSWLLDPRFAGLLDADGRVAAEEARRLRREVEEQGEEWASVRDALDRAGA</sequence>
<keyword evidence="2" id="KW-1185">Reference proteome</keyword>
<dbReference type="EMBL" id="FOLB01000005">
    <property type="protein sequence ID" value="SFC33989.1"/>
    <property type="molecule type" value="Genomic_DNA"/>
</dbReference>
<evidence type="ECO:0000313" key="2">
    <source>
        <dbReference type="Proteomes" id="UP000198832"/>
    </source>
</evidence>
<dbReference type="InterPro" id="IPR029035">
    <property type="entry name" value="DHS-like_NAD/FAD-binding_dom"/>
</dbReference>
<gene>
    <name evidence="1" type="ORF">SAMN04487968_105238</name>
</gene>
<dbReference type="RefSeq" id="WP_091122741.1">
    <property type="nucleotide sequence ID" value="NZ_FOLB01000005.1"/>
</dbReference>
<dbReference type="AlphaFoldDB" id="A0A1I1IC69"/>
<organism evidence="1 2">
    <name type="scientific">Nocardioides terrae</name>
    <dbReference type="NCBI Taxonomy" id="574651"/>
    <lineage>
        <taxon>Bacteria</taxon>
        <taxon>Bacillati</taxon>
        <taxon>Actinomycetota</taxon>
        <taxon>Actinomycetes</taxon>
        <taxon>Propionibacteriales</taxon>
        <taxon>Nocardioidaceae</taxon>
        <taxon>Nocardioides</taxon>
    </lineage>
</organism>
<protein>
    <submittedName>
        <fullName evidence="1">SIR2-like domain-containing protein</fullName>
    </submittedName>
</protein>
<reference evidence="1 2" key="1">
    <citation type="submission" date="2016-10" db="EMBL/GenBank/DDBJ databases">
        <authorList>
            <person name="de Groot N.N."/>
        </authorList>
    </citation>
    <scope>NUCLEOTIDE SEQUENCE [LARGE SCALE GENOMIC DNA]</scope>
    <source>
        <strain evidence="1 2">CGMCC 1.7056</strain>
    </source>
</reference>